<keyword evidence="1" id="KW-0472">Membrane</keyword>
<dbReference type="OrthoDB" id="2350609at2759"/>
<feature type="transmembrane region" description="Helical" evidence="1">
    <location>
        <begin position="157"/>
        <end position="176"/>
    </location>
</feature>
<dbReference type="EMBL" id="CAJVPK010000132">
    <property type="protein sequence ID" value="CAG8456237.1"/>
    <property type="molecule type" value="Genomic_DNA"/>
</dbReference>
<name>A0A9N8YYJ3_9GLOM</name>
<accession>A0A9N8YYJ3</accession>
<evidence type="ECO:0000313" key="3">
    <source>
        <dbReference type="Proteomes" id="UP000789706"/>
    </source>
</evidence>
<protein>
    <submittedName>
        <fullName evidence="2">287_t:CDS:1</fullName>
    </submittedName>
</protein>
<keyword evidence="3" id="KW-1185">Reference proteome</keyword>
<keyword evidence="1" id="KW-1133">Transmembrane helix</keyword>
<sequence length="184" mass="21153">MASNSINNNSSQLPNVKITISTSARERLDSLLQQEAEFNFTTSLPTQQNDQQLKFPSQAHISHISVKSRNNENIVETSEEIPNYENTVVDMPPSYPVSFKSEKSNSIIFIPRENPQPWPITKKLFFFGFLFWPLWFAGMGFSVFAKDAKTRLWGRRCIWNSLIVVIVFIYIVIAYIRTDGKLIS</sequence>
<reference evidence="2" key="1">
    <citation type="submission" date="2021-06" db="EMBL/GenBank/DDBJ databases">
        <authorList>
            <person name="Kallberg Y."/>
            <person name="Tangrot J."/>
            <person name="Rosling A."/>
        </authorList>
    </citation>
    <scope>NUCLEOTIDE SEQUENCE</scope>
    <source>
        <strain evidence="2">AZ414A</strain>
    </source>
</reference>
<keyword evidence="1" id="KW-0812">Transmembrane</keyword>
<comment type="caution">
    <text evidence="2">The sequence shown here is derived from an EMBL/GenBank/DDBJ whole genome shotgun (WGS) entry which is preliminary data.</text>
</comment>
<dbReference type="AlphaFoldDB" id="A0A9N8YYJ3"/>
<gene>
    <name evidence="2" type="ORF">DEBURN_LOCUS2433</name>
</gene>
<dbReference type="Proteomes" id="UP000789706">
    <property type="component" value="Unassembled WGS sequence"/>
</dbReference>
<organism evidence="2 3">
    <name type="scientific">Diversispora eburnea</name>
    <dbReference type="NCBI Taxonomy" id="1213867"/>
    <lineage>
        <taxon>Eukaryota</taxon>
        <taxon>Fungi</taxon>
        <taxon>Fungi incertae sedis</taxon>
        <taxon>Mucoromycota</taxon>
        <taxon>Glomeromycotina</taxon>
        <taxon>Glomeromycetes</taxon>
        <taxon>Diversisporales</taxon>
        <taxon>Diversisporaceae</taxon>
        <taxon>Diversispora</taxon>
    </lineage>
</organism>
<proteinExistence type="predicted"/>
<evidence type="ECO:0000256" key="1">
    <source>
        <dbReference type="SAM" id="Phobius"/>
    </source>
</evidence>
<evidence type="ECO:0000313" key="2">
    <source>
        <dbReference type="EMBL" id="CAG8456237.1"/>
    </source>
</evidence>
<feature type="transmembrane region" description="Helical" evidence="1">
    <location>
        <begin position="124"/>
        <end position="145"/>
    </location>
</feature>